<reference evidence="21 22" key="1">
    <citation type="submission" date="2017-05" db="EMBL/GenBank/DDBJ databases">
        <title>Vagococcus spp. assemblies.</title>
        <authorList>
            <person name="Gulvik C.A."/>
        </authorList>
    </citation>
    <scope>NUCLEOTIDE SEQUENCE [LARGE SCALE GENOMIC DNA]</scope>
    <source>
        <strain evidence="21 22">CCUG 51432</strain>
    </source>
</reference>
<dbReference type="InterPro" id="IPR018113">
    <property type="entry name" value="PTrfase_EIIB_Cys"/>
</dbReference>
<dbReference type="FunFam" id="3.30.1360.60:FF:000001">
    <property type="entry name" value="PTS system glucose-specific IIBC component PtsG"/>
    <property type="match status" value="1"/>
</dbReference>
<evidence type="ECO:0000256" key="17">
    <source>
        <dbReference type="SAM" id="Phobius"/>
    </source>
</evidence>
<dbReference type="InterPro" id="IPR050558">
    <property type="entry name" value="PTS_Sugar-Specific_Components"/>
</dbReference>
<dbReference type="SUPFAM" id="SSF51261">
    <property type="entry name" value="Duplicated hybrid motif"/>
    <property type="match status" value="1"/>
</dbReference>
<dbReference type="InterPro" id="IPR036878">
    <property type="entry name" value="Glu_permease_IIB"/>
</dbReference>
<accession>A0A430B5F7</accession>
<keyword evidence="5" id="KW-0808">Transferase</keyword>
<dbReference type="Proteomes" id="UP000287605">
    <property type="component" value="Unassembled WGS sequence"/>
</dbReference>
<dbReference type="PROSITE" id="PS51093">
    <property type="entry name" value="PTS_EIIA_TYPE_1"/>
    <property type="match status" value="1"/>
</dbReference>
<gene>
    <name evidence="21" type="ORF">CBF29_00250</name>
</gene>
<keyword evidence="2" id="KW-0813">Transport</keyword>
<evidence type="ECO:0000256" key="4">
    <source>
        <dbReference type="ARBA" id="ARBA00022597"/>
    </source>
</evidence>
<evidence type="ECO:0000256" key="5">
    <source>
        <dbReference type="ARBA" id="ARBA00022679"/>
    </source>
</evidence>
<organism evidence="21 22">
    <name type="scientific">Vagococcus elongatus</name>
    <dbReference type="NCBI Taxonomy" id="180344"/>
    <lineage>
        <taxon>Bacteria</taxon>
        <taxon>Bacillati</taxon>
        <taxon>Bacillota</taxon>
        <taxon>Bacilli</taxon>
        <taxon>Lactobacillales</taxon>
        <taxon>Enterococcaceae</taxon>
        <taxon>Vagococcus</taxon>
    </lineage>
</organism>
<feature type="transmembrane region" description="Helical" evidence="17">
    <location>
        <begin position="304"/>
        <end position="331"/>
    </location>
</feature>
<dbReference type="InterPro" id="IPR011297">
    <property type="entry name" value="PTS_IIABC_b_glu"/>
</dbReference>
<dbReference type="GO" id="GO:0090589">
    <property type="term" value="F:protein-phosphocysteine-trehalose phosphotransferase system transporter activity"/>
    <property type="evidence" value="ECO:0007669"/>
    <property type="project" value="TreeGrafter"/>
</dbReference>
<evidence type="ECO:0000259" key="18">
    <source>
        <dbReference type="PROSITE" id="PS51093"/>
    </source>
</evidence>
<dbReference type="Gene3D" id="2.70.70.10">
    <property type="entry name" value="Glucose Permease (Domain IIA)"/>
    <property type="match status" value="1"/>
</dbReference>
<dbReference type="EC" id="2.7.1.211" evidence="11"/>
<comment type="subcellular location">
    <subcellularLocation>
        <location evidence="1">Cell membrane</location>
        <topology evidence="1">Multi-pass membrane protein</topology>
    </subcellularLocation>
</comment>
<evidence type="ECO:0000256" key="8">
    <source>
        <dbReference type="ARBA" id="ARBA00022777"/>
    </source>
</evidence>
<evidence type="ECO:0000313" key="22">
    <source>
        <dbReference type="Proteomes" id="UP000287605"/>
    </source>
</evidence>
<dbReference type="PANTHER" id="PTHR30175:SF1">
    <property type="entry name" value="PTS SYSTEM ARBUTIN-, CELLOBIOSE-, AND SALICIN-SPECIFIC EIIBC COMPONENT-RELATED"/>
    <property type="match status" value="1"/>
</dbReference>
<sequence>MGKYENLAKEIVKNVGGKENINSLSHCITRLRFKLKDETKANDDILKNTDGIVTIMKSAGQYQVVIGNHVGDVFEDVMSVAGLSEGGSEEPDEKMNIFDRLIDIISGSFQPFLGVLAASGMLKGILSAFVAFGWMSGDGDLYKLLFNVGDAIFYFMPIVIGYTSSKKFKLAPIVGMTIGMALCMPALQKDTLAALFEAAGTTPAVVGSGIFQGTAYMKLFGVIPVIANNYVSSVVPVIFVVAFAAQIQKLAKRIIPEMIQNFFVPLFVLMISVPVGFLVIGPVITILTNLFQVGFEAVANFSPILYGVVLGTLWQVLVIFGLHWSVVPLSFIQVQQFGYSQALTPMFATTFAQTAVVLAMFFKLKDKATKSLAIPAMISGTFGITEPAIYGLTLPRKKPFYFSLVGAGIGGAIMMMFDLKAYTVGGLGIFGIFNYVNPATNDTSGIWKSLVAAGIAMVIAFVLTYFFWKDDTVEASTVEEKSSLVKAPLTVSSPMTGKIIPLNQIKDEAFSSGALGLGVGIDPTDGKVTAPFDGTIMTLFPTKHAIGLVSDEGAEVLIHIGLDTVQLNGEFFTAHVAQGDRVSKGELLVEFDVKKIQEAGYSVQTPVIVTNKDDFLDIIETSESNIKSGEDLLTLLM</sequence>
<dbReference type="NCBIfam" id="TIGR01995">
    <property type="entry name" value="PTS-II-ABC-beta"/>
    <property type="match status" value="1"/>
</dbReference>
<dbReference type="Gene3D" id="3.30.1360.60">
    <property type="entry name" value="Glucose permease domain IIB"/>
    <property type="match status" value="1"/>
</dbReference>
<dbReference type="SUPFAM" id="SSF55604">
    <property type="entry name" value="Glucose permease domain IIB"/>
    <property type="match status" value="1"/>
</dbReference>
<dbReference type="PANTHER" id="PTHR30175">
    <property type="entry name" value="PHOSPHOTRANSFERASE SYSTEM TRANSPORT PROTEIN"/>
    <property type="match status" value="1"/>
</dbReference>
<keyword evidence="22" id="KW-1185">Reference proteome</keyword>
<dbReference type="Pfam" id="PF00367">
    <property type="entry name" value="PTS_EIIB"/>
    <property type="match status" value="1"/>
</dbReference>
<keyword evidence="4" id="KW-0762">Sugar transport</keyword>
<evidence type="ECO:0000256" key="1">
    <source>
        <dbReference type="ARBA" id="ARBA00004651"/>
    </source>
</evidence>
<evidence type="ECO:0000256" key="11">
    <source>
        <dbReference type="ARBA" id="ARBA00044053"/>
    </source>
</evidence>
<dbReference type="RefSeq" id="WP_126806043.1">
    <property type="nucleotide sequence ID" value="NZ_NGKA01000001.1"/>
</dbReference>
<evidence type="ECO:0000256" key="12">
    <source>
        <dbReference type="ARBA" id="ARBA00045139"/>
    </source>
</evidence>
<evidence type="ECO:0000313" key="21">
    <source>
        <dbReference type="EMBL" id="RSU15543.1"/>
    </source>
</evidence>
<evidence type="ECO:0000256" key="13">
    <source>
        <dbReference type="ARBA" id="ARBA00048931"/>
    </source>
</evidence>
<protein>
    <recommendedName>
        <fullName evidence="14">PTS system sucrose-specific EIIBCA component</fullName>
        <ecNumber evidence="11">2.7.1.211</ecNumber>
    </recommendedName>
    <alternativeName>
        <fullName evidence="15">EIIBCA-Scr</fullName>
    </alternativeName>
</protein>
<dbReference type="GO" id="GO:0008982">
    <property type="term" value="F:protein-N(PI)-phosphohistidine-sugar phosphotransferase activity"/>
    <property type="evidence" value="ECO:0007669"/>
    <property type="project" value="InterPro"/>
</dbReference>
<dbReference type="GO" id="GO:0005886">
    <property type="term" value="C:plasma membrane"/>
    <property type="evidence" value="ECO:0007669"/>
    <property type="project" value="UniProtKB-SubCell"/>
</dbReference>
<evidence type="ECO:0000256" key="2">
    <source>
        <dbReference type="ARBA" id="ARBA00022448"/>
    </source>
</evidence>
<feature type="transmembrane region" description="Helical" evidence="17">
    <location>
        <begin position="170"/>
        <end position="187"/>
    </location>
</feature>
<dbReference type="CDD" id="cd00212">
    <property type="entry name" value="PTS_IIB_glc"/>
    <property type="match status" value="1"/>
</dbReference>
<evidence type="ECO:0000259" key="19">
    <source>
        <dbReference type="PROSITE" id="PS51098"/>
    </source>
</evidence>
<evidence type="ECO:0000256" key="16">
    <source>
        <dbReference type="PROSITE-ProRule" id="PRU00421"/>
    </source>
</evidence>
<feature type="transmembrane region" description="Helical" evidence="17">
    <location>
        <begin position="141"/>
        <end position="163"/>
    </location>
</feature>
<dbReference type="PROSITE" id="PS00371">
    <property type="entry name" value="PTS_EIIA_TYPE_1_HIS"/>
    <property type="match status" value="1"/>
</dbReference>
<feature type="domain" description="PTS EIIC type-1" evidence="20">
    <location>
        <begin position="103"/>
        <end position="481"/>
    </location>
</feature>
<proteinExistence type="predicted"/>
<dbReference type="Pfam" id="PF00358">
    <property type="entry name" value="PTS_EIIA_1"/>
    <property type="match status" value="1"/>
</dbReference>
<feature type="transmembrane region" description="Helical" evidence="17">
    <location>
        <begin position="343"/>
        <end position="362"/>
    </location>
</feature>
<feature type="transmembrane region" description="Helical" evidence="17">
    <location>
        <begin position="446"/>
        <end position="468"/>
    </location>
</feature>
<feature type="transmembrane region" description="Helical" evidence="17">
    <location>
        <begin position="112"/>
        <end position="135"/>
    </location>
</feature>
<feature type="transmembrane region" description="Helical" evidence="17">
    <location>
        <begin position="230"/>
        <end position="250"/>
    </location>
</feature>
<keyword evidence="10 17" id="KW-0472">Membrane</keyword>
<feature type="transmembrane region" description="Helical" evidence="17">
    <location>
        <begin position="374"/>
        <end position="393"/>
    </location>
</feature>
<dbReference type="PROSITE" id="PS01035">
    <property type="entry name" value="PTS_EIIB_TYPE_1_CYS"/>
    <property type="match status" value="1"/>
</dbReference>
<evidence type="ECO:0000256" key="15">
    <source>
        <dbReference type="ARBA" id="ARBA00081008"/>
    </source>
</evidence>
<dbReference type="InterPro" id="IPR001996">
    <property type="entry name" value="PTS_IIB_1"/>
</dbReference>
<evidence type="ECO:0000256" key="10">
    <source>
        <dbReference type="ARBA" id="ARBA00023136"/>
    </source>
</evidence>
<feature type="domain" description="PTS EIIA type-1" evidence="18">
    <location>
        <begin position="507"/>
        <end position="611"/>
    </location>
</feature>
<dbReference type="GO" id="GO:0009401">
    <property type="term" value="P:phosphoenolpyruvate-dependent sugar phosphotransferase system"/>
    <property type="evidence" value="ECO:0007669"/>
    <property type="project" value="UniProtKB-KW"/>
</dbReference>
<dbReference type="NCBIfam" id="TIGR00830">
    <property type="entry name" value="PTBA"/>
    <property type="match status" value="1"/>
</dbReference>
<comment type="function">
    <text evidence="12">The phosphoenolpyruvate-dependent sugar phosphotransferase system (sugar PTS), a major carbohydrate active transport system, catalyzes the phosphorylation of incoming sugar substrates concomitantly with their translocation across the cell membrane. This system is involved in sucrose transport.</text>
</comment>
<comment type="caution">
    <text evidence="21">The sequence shown here is derived from an EMBL/GenBank/DDBJ whole genome shotgun (WGS) entry which is preliminary data.</text>
</comment>
<dbReference type="InterPro" id="IPR013013">
    <property type="entry name" value="PTS_EIIC_1"/>
</dbReference>
<feature type="transmembrane region" description="Helical" evidence="17">
    <location>
        <begin position="400"/>
        <end position="417"/>
    </location>
</feature>
<dbReference type="GO" id="GO:0016301">
    <property type="term" value="F:kinase activity"/>
    <property type="evidence" value="ECO:0007669"/>
    <property type="project" value="UniProtKB-KW"/>
</dbReference>
<dbReference type="EMBL" id="NGKA01000001">
    <property type="protein sequence ID" value="RSU15543.1"/>
    <property type="molecule type" value="Genomic_DNA"/>
</dbReference>
<keyword evidence="3" id="KW-1003">Cell membrane</keyword>
<evidence type="ECO:0000256" key="14">
    <source>
        <dbReference type="ARBA" id="ARBA00074554"/>
    </source>
</evidence>
<name>A0A430B5F7_9ENTE</name>
<evidence type="ECO:0000256" key="9">
    <source>
        <dbReference type="ARBA" id="ARBA00022989"/>
    </source>
</evidence>
<evidence type="ECO:0000256" key="3">
    <source>
        <dbReference type="ARBA" id="ARBA00022475"/>
    </source>
</evidence>
<feature type="transmembrane region" description="Helical" evidence="17">
    <location>
        <begin position="262"/>
        <end position="284"/>
    </location>
</feature>
<keyword evidence="6" id="KW-0598">Phosphotransferase system</keyword>
<dbReference type="AlphaFoldDB" id="A0A430B5F7"/>
<dbReference type="Pfam" id="PF02378">
    <property type="entry name" value="PTS_EIIC"/>
    <property type="match status" value="1"/>
</dbReference>
<feature type="domain" description="PTS EIIB type-1" evidence="19">
    <location>
        <begin position="5"/>
        <end position="87"/>
    </location>
</feature>
<dbReference type="FunFam" id="2.70.70.10:FF:000001">
    <property type="entry name" value="PTS system glucose-specific IIA component"/>
    <property type="match status" value="1"/>
</dbReference>
<evidence type="ECO:0000256" key="6">
    <source>
        <dbReference type="ARBA" id="ARBA00022683"/>
    </source>
</evidence>
<dbReference type="InterPro" id="IPR001127">
    <property type="entry name" value="PTS_EIIA_1_perm"/>
</dbReference>
<dbReference type="GO" id="GO:0015771">
    <property type="term" value="P:trehalose transport"/>
    <property type="evidence" value="ECO:0007669"/>
    <property type="project" value="TreeGrafter"/>
</dbReference>
<keyword evidence="8" id="KW-0418">Kinase</keyword>
<dbReference type="InterPro" id="IPR003352">
    <property type="entry name" value="PTS_EIIC"/>
</dbReference>
<feature type="active site" description="Phosphocysteine intermediate; for EIIB activity" evidence="16">
    <location>
        <position position="27"/>
    </location>
</feature>
<dbReference type="OrthoDB" id="9769191at2"/>
<keyword evidence="7 17" id="KW-0812">Transmembrane</keyword>
<keyword evidence="9 17" id="KW-1133">Transmembrane helix</keyword>
<dbReference type="PROSITE" id="PS51098">
    <property type="entry name" value="PTS_EIIB_TYPE_1"/>
    <property type="match status" value="1"/>
</dbReference>
<comment type="catalytic activity">
    <reaction evidence="13">
        <text>N(pros)-phospho-L-histidyl-[protein](out) + sucrose = sucrose 6(G)-phosphate(in) + L-histidyl-[protein]</text>
        <dbReference type="Rhea" id="RHEA:49236"/>
        <dbReference type="Rhea" id="RHEA-COMP:9745"/>
        <dbReference type="Rhea" id="RHEA-COMP:9746"/>
        <dbReference type="ChEBI" id="CHEBI:17992"/>
        <dbReference type="ChEBI" id="CHEBI:29979"/>
        <dbReference type="ChEBI" id="CHEBI:64837"/>
        <dbReference type="ChEBI" id="CHEBI:91002"/>
        <dbReference type="EC" id="2.7.1.211"/>
    </reaction>
</comment>
<dbReference type="InterPro" id="IPR011055">
    <property type="entry name" value="Dup_hybrid_motif"/>
</dbReference>
<evidence type="ECO:0000256" key="7">
    <source>
        <dbReference type="ARBA" id="ARBA00022692"/>
    </source>
</evidence>
<dbReference type="PROSITE" id="PS51103">
    <property type="entry name" value="PTS_EIIC_TYPE_1"/>
    <property type="match status" value="1"/>
</dbReference>
<evidence type="ECO:0000259" key="20">
    <source>
        <dbReference type="PROSITE" id="PS51103"/>
    </source>
</evidence>